<dbReference type="EMBL" id="JAAITB010000012">
    <property type="protein sequence ID" value="NSJ79260.1"/>
    <property type="molecule type" value="Genomic_DNA"/>
</dbReference>
<dbReference type="PROSITE" id="PS51464">
    <property type="entry name" value="SIS"/>
    <property type="match status" value="1"/>
</dbReference>
<dbReference type="InterPro" id="IPR035472">
    <property type="entry name" value="RpiR-like_SIS"/>
</dbReference>
<dbReference type="Pfam" id="PF01380">
    <property type="entry name" value="SIS"/>
    <property type="match status" value="1"/>
</dbReference>
<dbReference type="PROSITE" id="PS51071">
    <property type="entry name" value="HTH_RPIR"/>
    <property type="match status" value="1"/>
</dbReference>
<evidence type="ECO:0000313" key="6">
    <source>
        <dbReference type="EMBL" id="NSJ79260.1"/>
    </source>
</evidence>
<gene>
    <name evidence="6" type="ORF">G5A72_06595</name>
</gene>
<dbReference type="Gene3D" id="1.10.10.10">
    <property type="entry name" value="Winged helix-like DNA-binding domain superfamily/Winged helix DNA-binding domain"/>
    <property type="match status" value="1"/>
</dbReference>
<dbReference type="Pfam" id="PF01418">
    <property type="entry name" value="HTH_6"/>
    <property type="match status" value="1"/>
</dbReference>
<dbReference type="CDD" id="cd05013">
    <property type="entry name" value="SIS_RpiR"/>
    <property type="match status" value="1"/>
</dbReference>
<dbReference type="SUPFAM" id="SSF53697">
    <property type="entry name" value="SIS domain"/>
    <property type="match status" value="1"/>
</dbReference>
<evidence type="ECO:0000256" key="2">
    <source>
        <dbReference type="ARBA" id="ARBA00023125"/>
    </source>
</evidence>
<dbReference type="InterPro" id="IPR000281">
    <property type="entry name" value="HTH_RpiR"/>
</dbReference>
<dbReference type="InterPro" id="IPR046348">
    <property type="entry name" value="SIS_dom_sf"/>
</dbReference>
<proteinExistence type="predicted"/>
<evidence type="ECO:0000259" key="5">
    <source>
        <dbReference type="PROSITE" id="PS51464"/>
    </source>
</evidence>
<keyword evidence="3" id="KW-0804">Transcription</keyword>
<dbReference type="PANTHER" id="PTHR30514:SF1">
    <property type="entry name" value="HTH-TYPE TRANSCRIPTIONAL REGULATOR HEXR-RELATED"/>
    <property type="match status" value="1"/>
</dbReference>
<reference evidence="6 7" key="1">
    <citation type="journal article" date="2020" name="Cell Host Microbe">
        <title>Functional and Genomic Variation between Human-Derived Isolates of Lachnospiraceae Reveals Inter- and Intra-Species Diversity.</title>
        <authorList>
            <person name="Sorbara M.T."/>
            <person name="Littmann E.R."/>
            <person name="Fontana E."/>
            <person name="Moody T.U."/>
            <person name="Kohout C.E."/>
            <person name="Gjonbalaj M."/>
            <person name="Eaton V."/>
            <person name="Seok R."/>
            <person name="Leiner I.M."/>
            <person name="Pamer E.G."/>
        </authorList>
    </citation>
    <scope>NUCLEOTIDE SEQUENCE [LARGE SCALE GENOMIC DNA]</scope>
    <source>
        <strain evidence="6 7">MSK.14.57</strain>
    </source>
</reference>
<accession>A0ABX2I0F7</accession>
<dbReference type="Proteomes" id="UP001644750">
    <property type="component" value="Unassembled WGS sequence"/>
</dbReference>
<dbReference type="InterPro" id="IPR009057">
    <property type="entry name" value="Homeodomain-like_sf"/>
</dbReference>
<dbReference type="InterPro" id="IPR047640">
    <property type="entry name" value="RpiR-like"/>
</dbReference>
<evidence type="ECO:0000256" key="3">
    <source>
        <dbReference type="ARBA" id="ARBA00023163"/>
    </source>
</evidence>
<keyword evidence="1" id="KW-0805">Transcription regulation</keyword>
<keyword evidence="7" id="KW-1185">Reference proteome</keyword>
<dbReference type="PANTHER" id="PTHR30514">
    <property type="entry name" value="GLUCOKINASE"/>
    <property type="match status" value="1"/>
</dbReference>
<dbReference type="Gene3D" id="3.40.50.10490">
    <property type="entry name" value="Glucose-6-phosphate isomerase like protein, domain 1"/>
    <property type="match status" value="1"/>
</dbReference>
<dbReference type="RefSeq" id="WP_173725640.1">
    <property type="nucleotide sequence ID" value="NZ_JAAIQB010000012.1"/>
</dbReference>
<name>A0ABX2I0F7_ANAHA</name>
<feature type="domain" description="HTH rpiR-type" evidence="4">
    <location>
        <begin position="6"/>
        <end position="82"/>
    </location>
</feature>
<dbReference type="InterPro" id="IPR001347">
    <property type="entry name" value="SIS_dom"/>
</dbReference>
<comment type="caution">
    <text evidence="6">The sequence shown here is derived from an EMBL/GenBank/DDBJ whole genome shotgun (WGS) entry which is preliminary data.</text>
</comment>
<dbReference type="InterPro" id="IPR036388">
    <property type="entry name" value="WH-like_DNA-bd_sf"/>
</dbReference>
<organism evidence="6 7">
    <name type="scientific">Anaerostipes hadrus</name>
    <dbReference type="NCBI Taxonomy" id="649756"/>
    <lineage>
        <taxon>Bacteria</taxon>
        <taxon>Bacillati</taxon>
        <taxon>Bacillota</taxon>
        <taxon>Clostridia</taxon>
        <taxon>Lachnospirales</taxon>
        <taxon>Lachnospiraceae</taxon>
        <taxon>Anaerostipes</taxon>
    </lineage>
</organism>
<dbReference type="SUPFAM" id="SSF46689">
    <property type="entry name" value="Homeodomain-like"/>
    <property type="match status" value="1"/>
</dbReference>
<keyword evidence="2" id="KW-0238">DNA-binding</keyword>
<sequence length="284" mass="31611">MQIIKTSVIENIKHNFEELFPAEKKTAQYILDHLEEVTLLNISQLAKKAHASEASIVRMAKHLGYNGFFQMRLLLSNDVAQKDSDMLNNAPLLTSEKIFSACANRIRSLSSFISTNDLLCAAKLICEARICHIIGAGNTIPIASDLGFRLQRNGQSCMYSSLPEQYFNNIALGDFSDLVIAISRSGASTQVLKALSLAKKKEMKILVITADPNSQIMDFSDAILQINDTNEMPDQNVRADSHLLELAVNDALIYVIKNYPLFNSDDKLPTQINDVELLLSETKF</sequence>
<evidence type="ECO:0000313" key="7">
    <source>
        <dbReference type="Proteomes" id="UP001644750"/>
    </source>
</evidence>
<feature type="domain" description="SIS" evidence="5">
    <location>
        <begin position="121"/>
        <end position="254"/>
    </location>
</feature>
<evidence type="ECO:0000259" key="4">
    <source>
        <dbReference type="PROSITE" id="PS51071"/>
    </source>
</evidence>
<protein>
    <submittedName>
        <fullName evidence="6">MurR/RpiR family transcriptional regulator</fullName>
    </submittedName>
</protein>
<evidence type="ECO:0000256" key="1">
    <source>
        <dbReference type="ARBA" id="ARBA00023015"/>
    </source>
</evidence>